<organism evidence="2 3">
    <name type="scientific">Allacma fusca</name>
    <dbReference type="NCBI Taxonomy" id="39272"/>
    <lineage>
        <taxon>Eukaryota</taxon>
        <taxon>Metazoa</taxon>
        <taxon>Ecdysozoa</taxon>
        <taxon>Arthropoda</taxon>
        <taxon>Hexapoda</taxon>
        <taxon>Collembola</taxon>
        <taxon>Symphypleona</taxon>
        <taxon>Sminthuridae</taxon>
        <taxon>Allacma</taxon>
    </lineage>
</organism>
<evidence type="ECO:0000313" key="3">
    <source>
        <dbReference type="Proteomes" id="UP000708208"/>
    </source>
</evidence>
<dbReference type="AlphaFoldDB" id="A0A8J2P817"/>
<reference evidence="2" key="1">
    <citation type="submission" date="2021-06" db="EMBL/GenBank/DDBJ databases">
        <authorList>
            <person name="Hodson N. C."/>
            <person name="Mongue J. A."/>
            <person name="Jaron S. K."/>
        </authorList>
    </citation>
    <scope>NUCLEOTIDE SEQUENCE</scope>
</reference>
<accession>A0A8J2P817</accession>
<dbReference type="InterPro" id="IPR050213">
    <property type="entry name" value="GST_superfamily"/>
</dbReference>
<dbReference type="EMBL" id="CAJVCH010289833">
    <property type="protein sequence ID" value="CAG7785128.1"/>
    <property type="molecule type" value="Genomic_DNA"/>
</dbReference>
<dbReference type="PANTHER" id="PTHR11571:SF150">
    <property type="entry name" value="GLUTATHIONE S-TRANSFERASE"/>
    <property type="match status" value="1"/>
</dbReference>
<name>A0A8J2P817_9HEXA</name>
<evidence type="ECO:0000313" key="2">
    <source>
        <dbReference type="EMBL" id="CAG7785128.1"/>
    </source>
</evidence>
<comment type="caution">
    <text evidence="2">The sequence shown here is derived from an EMBL/GenBank/DDBJ whole genome shotgun (WGS) entry which is preliminary data.</text>
</comment>
<dbReference type="Proteomes" id="UP000708208">
    <property type="component" value="Unassembled WGS sequence"/>
</dbReference>
<feature type="non-terminal residue" evidence="2">
    <location>
        <position position="1"/>
    </location>
</feature>
<keyword evidence="3" id="KW-1185">Reference proteome</keyword>
<dbReference type="OrthoDB" id="414243at2759"/>
<dbReference type="GO" id="GO:0004364">
    <property type="term" value="F:glutathione transferase activity"/>
    <property type="evidence" value="ECO:0007669"/>
    <property type="project" value="TreeGrafter"/>
</dbReference>
<dbReference type="Pfam" id="PF02798">
    <property type="entry name" value="GST_N"/>
    <property type="match status" value="1"/>
</dbReference>
<dbReference type="GO" id="GO:0006749">
    <property type="term" value="P:glutathione metabolic process"/>
    <property type="evidence" value="ECO:0007669"/>
    <property type="project" value="TreeGrafter"/>
</dbReference>
<evidence type="ECO:0000259" key="1">
    <source>
        <dbReference type="PROSITE" id="PS50404"/>
    </source>
</evidence>
<feature type="domain" description="GST N-terminal" evidence="1">
    <location>
        <begin position="1"/>
        <end position="45"/>
    </location>
</feature>
<sequence length="82" mass="9505">QSSIPDDIKEHLRFGQVPMLEFDGKRLVQSMAICRYLAKKFNLVGKDDFEAAQADEIVDACRDIFMLYMPHIREQDEAKKAE</sequence>
<gene>
    <name evidence="2" type="ORF">AFUS01_LOCUS23772</name>
</gene>
<dbReference type="PANTHER" id="PTHR11571">
    <property type="entry name" value="GLUTATHIONE S-TRANSFERASE"/>
    <property type="match status" value="1"/>
</dbReference>
<proteinExistence type="predicted"/>
<dbReference type="InterPro" id="IPR004045">
    <property type="entry name" value="Glutathione_S-Trfase_N"/>
</dbReference>
<dbReference type="PROSITE" id="PS50404">
    <property type="entry name" value="GST_NTER"/>
    <property type="match status" value="1"/>
</dbReference>
<protein>
    <recommendedName>
        <fullName evidence="1">GST N-terminal domain-containing protein</fullName>
    </recommendedName>
</protein>
<feature type="non-terminal residue" evidence="2">
    <location>
        <position position="82"/>
    </location>
</feature>